<accession>A0ACC2DHH3</accession>
<comment type="caution">
    <text evidence="1">The sequence shown here is derived from an EMBL/GenBank/DDBJ whole genome shotgun (WGS) entry which is preliminary data.</text>
</comment>
<evidence type="ECO:0000313" key="2">
    <source>
        <dbReference type="Proteomes" id="UP001162992"/>
    </source>
</evidence>
<sequence>MGKQGPCYHCGITTTPLWRNGPPDKPVLCNACGSRWRTKGTLENYMPMHAGGFGSGSDASAETKWPRAKKGFTRPLEQHSNKRNNPYSGYLDSESALWLADPPFSKNFDEEFSNRSSLGSTISTSEASMRRGNGNGAEFPVHRLWDTPVPSKRRTTMFRCRASSEKVTRSLMAIDEPEVSSVSCPSNDALIVHNSSPLVGVEIGLGSVLLRQPLLVTHEPESEASSFLLDKKGCDIVKEFRRGSSGGLLSLVNSDQSFLPQVKEKGKNIPKRSEAGRLQSERNFVSNKALLENFPYNKHNVLQSCQSPLVFLEMKDIVNVDTFTGLLSCQEQAELMELLSPVDISNKTDSLKHMLSSSQFEAALSNFQQLLSEGMFDSTDARRSLPLLQHFQQLFVLTDLSTSGWMEQYLQLQRSTKRRGSAEKLPKFRDCIKEEPKDYNSAIAGIPPFTGPSEFESFPGRPPGRALNTEEAFRSCTYPNPTFSGSAIKNMSMTKEIRGYAVKPNTIGNSSGDSNGCDVGSHPWTYYGSTSVSLSPQGHRLSGGFSSTVTGDEQDSNSDLDLLVNIPSNRSFQQAELLQYPSSGKGSYASLEADCDLGEAENGSLIMSNTWHMDSASAWDGLIWKNPCAGSESLLPNGTILNP</sequence>
<dbReference type="Proteomes" id="UP001162992">
    <property type="component" value="Chromosome 6"/>
</dbReference>
<proteinExistence type="predicted"/>
<dbReference type="EMBL" id="CM055097">
    <property type="protein sequence ID" value="KAJ7553711.1"/>
    <property type="molecule type" value="Genomic_DNA"/>
</dbReference>
<evidence type="ECO:0000313" key="1">
    <source>
        <dbReference type="EMBL" id="KAJ7553711.1"/>
    </source>
</evidence>
<keyword evidence="2" id="KW-1185">Reference proteome</keyword>
<protein>
    <submittedName>
        <fullName evidence="1">Uncharacterized protein</fullName>
    </submittedName>
</protein>
<organism evidence="1 2">
    <name type="scientific">Diphasiastrum complanatum</name>
    <name type="common">Issler's clubmoss</name>
    <name type="synonym">Lycopodium complanatum</name>
    <dbReference type="NCBI Taxonomy" id="34168"/>
    <lineage>
        <taxon>Eukaryota</taxon>
        <taxon>Viridiplantae</taxon>
        <taxon>Streptophyta</taxon>
        <taxon>Embryophyta</taxon>
        <taxon>Tracheophyta</taxon>
        <taxon>Lycopodiopsida</taxon>
        <taxon>Lycopodiales</taxon>
        <taxon>Lycopodiaceae</taxon>
        <taxon>Lycopodioideae</taxon>
        <taxon>Diphasiastrum</taxon>
    </lineage>
</organism>
<gene>
    <name evidence="1" type="ORF">O6H91_06G109300</name>
</gene>
<reference evidence="2" key="1">
    <citation type="journal article" date="2024" name="Proc. Natl. Acad. Sci. U.S.A.">
        <title>Extraordinary preservation of gene collinearity over three hundred million years revealed in homosporous lycophytes.</title>
        <authorList>
            <person name="Li C."/>
            <person name="Wickell D."/>
            <person name="Kuo L.Y."/>
            <person name="Chen X."/>
            <person name="Nie B."/>
            <person name="Liao X."/>
            <person name="Peng D."/>
            <person name="Ji J."/>
            <person name="Jenkins J."/>
            <person name="Williams M."/>
            <person name="Shu S."/>
            <person name="Plott C."/>
            <person name="Barry K."/>
            <person name="Rajasekar S."/>
            <person name="Grimwood J."/>
            <person name="Han X."/>
            <person name="Sun S."/>
            <person name="Hou Z."/>
            <person name="He W."/>
            <person name="Dai G."/>
            <person name="Sun C."/>
            <person name="Schmutz J."/>
            <person name="Leebens-Mack J.H."/>
            <person name="Li F.W."/>
            <person name="Wang L."/>
        </authorList>
    </citation>
    <scope>NUCLEOTIDE SEQUENCE [LARGE SCALE GENOMIC DNA]</scope>
    <source>
        <strain evidence="2">cv. PW_Plant_1</strain>
    </source>
</reference>
<name>A0ACC2DHH3_DIPCM</name>